<evidence type="ECO:0000313" key="3">
    <source>
        <dbReference type="Proteomes" id="UP000190044"/>
    </source>
</evidence>
<reference evidence="3" key="1">
    <citation type="submission" date="2017-02" db="EMBL/GenBank/DDBJ databases">
        <authorList>
            <person name="Varghese N."/>
            <person name="Submissions S."/>
        </authorList>
    </citation>
    <scope>NUCLEOTIDE SEQUENCE [LARGE SCALE GENOMIC DNA]</scope>
    <source>
        <strain evidence="3">R11H</strain>
    </source>
</reference>
<gene>
    <name evidence="2" type="ORF">SAMN06295937_100477</name>
</gene>
<dbReference type="Proteomes" id="UP000190044">
    <property type="component" value="Unassembled WGS sequence"/>
</dbReference>
<accession>A0A1T5APX2</accession>
<organism evidence="2 3">
    <name type="scientific">Sphingopyxis flava</name>
    <dbReference type="NCBI Taxonomy" id="1507287"/>
    <lineage>
        <taxon>Bacteria</taxon>
        <taxon>Pseudomonadati</taxon>
        <taxon>Pseudomonadota</taxon>
        <taxon>Alphaproteobacteria</taxon>
        <taxon>Sphingomonadales</taxon>
        <taxon>Sphingomonadaceae</taxon>
        <taxon>Sphingopyxis</taxon>
    </lineage>
</organism>
<dbReference type="AlphaFoldDB" id="A0A1T5APX2"/>
<dbReference type="EMBL" id="FUYP01000004">
    <property type="protein sequence ID" value="SKB36850.1"/>
    <property type="molecule type" value="Genomic_DNA"/>
</dbReference>
<sequence length="178" mass="18570">MNALSTRDGGDAANDLYRGSPGEPPVDAALGLQLSRASALSLLRLQLALERGDRIAAIEAIDRLHAVDSQVEKLVESLPCAEDPKLKAITRQILEEKMALAFEKLALASGVSGPDLASAPAFLRRGPSEPPATVAEPDIEEYPVEVTPPFGVLRTYAPRAALLVALAAGTAGVLAVAL</sequence>
<evidence type="ECO:0000313" key="2">
    <source>
        <dbReference type="EMBL" id="SKB36850.1"/>
    </source>
</evidence>
<dbReference type="OrthoDB" id="7584467at2"/>
<feature type="region of interest" description="Disordered" evidence="1">
    <location>
        <begin position="1"/>
        <end position="20"/>
    </location>
</feature>
<dbReference type="RefSeq" id="WP_079637492.1">
    <property type="nucleotide sequence ID" value="NZ_FUYP01000004.1"/>
</dbReference>
<protein>
    <submittedName>
        <fullName evidence="2">Uncharacterized protein</fullName>
    </submittedName>
</protein>
<evidence type="ECO:0000256" key="1">
    <source>
        <dbReference type="SAM" id="MobiDB-lite"/>
    </source>
</evidence>
<name>A0A1T5APX2_9SPHN</name>
<keyword evidence="3" id="KW-1185">Reference proteome</keyword>
<proteinExistence type="predicted"/>